<keyword evidence="1" id="KW-1133">Transmembrane helix</keyword>
<comment type="caution">
    <text evidence="2">The sequence shown here is derived from an EMBL/GenBank/DDBJ whole genome shotgun (WGS) entry which is preliminary data.</text>
</comment>
<evidence type="ECO:0000313" key="2">
    <source>
        <dbReference type="EMBL" id="NMO18005.1"/>
    </source>
</evidence>
<feature type="transmembrane region" description="Helical" evidence="1">
    <location>
        <begin position="50"/>
        <end position="68"/>
    </location>
</feature>
<accession>A0A848LJR7</accession>
<evidence type="ECO:0000313" key="3">
    <source>
        <dbReference type="Proteomes" id="UP000518300"/>
    </source>
</evidence>
<dbReference type="AlphaFoldDB" id="A0A848LJR7"/>
<gene>
    <name evidence="2" type="ORF">HG543_24560</name>
</gene>
<sequence length="299" mass="34117">MAIDFHQLRLERVYRATAPVRGLMADLDTIRGIDAELDRKLAAWSKGKRISGYLALAGFILAFIPVVGVAGFGLIPLALLSLLVCSLVASRYQKLDLENRRYELVARILQQLRKDIAPDEPVTVEVDFHPASDPRHLKDQGMVRDWKTQSFVQRWLSFQVRLLDGTLLRLGMEDRVQTRSRTRRNPRGKYKTKRKQKGVSLLHVQLRVKPERHPQLAGLQEQARKAVRLPKGASLARLDVAEDRLALRARMPHDWTLREDVKSPFCDGLRTTMMSLLSLYQVLNYSTGLRKQLPAKVSP</sequence>
<name>A0A848LJR7_9BACT</name>
<organism evidence="2 3">
    <name type="scientific">Pyxidicoccus fallax</name>
    <dbReference type="NCBI Taxonomy" id="394095"/>
    <lineage>
        <taxon>Bacteria</taxon>
        <taxon>Pseudomonadati</taxon>
        <taxon>Myxococcota</taxon>
        <taxon>Myxococcia</taxon>
        <taxon>Myxococcales</taxon>
        <taxon>Cystobacterineae</taxon>
        <taxon>Myxococcaceae</taxon>
        <taxon>Pyxidicoccus</taxon>
    </lineage>
</organism>
<protein>
    <submittedName>
        <fullName evidence="2">Uncharacterized protein</fullName>
    </submittedName>
</protein>
<dbReference type="EMBL" id="JABBJJ010000118">
    <property type="protein sequence ID" value="NMO18005.1"/>
    <property type="molecule type" value="Genomic_DNA"/>
</dbReference>
<proteinExistence type="predicted"/>
<dbReference type="Proteomes" id="UP000518300">
    <property type="component" value="Unassembled WGS sequence"/>
</dbReference>
<dbReference type="RefSeq" id="WP_169347281.1">
    <property type="nucleotide sequence ID" value="NZ_JABBJJ010000118.1"/>
</dbReference>
<keyword evidence="3" id="KW-1185">Reference proteome</keyword>
<reference evidence="2 3" key="1">
    <citation type="submission" date="2020-04" db="EMBL/GenBank/DDBJ databases">
        <title>Draft genome of Pyxidicoccus fallax type strain.</title>
        <authorList>
            <person name="Whitworth D.E."/>
        </authorList>
    </citation>
    <scope>NUCLEOTIDE SEQUENCE [LARGE SCALE GENOMIC DNA]</scope>
    <source>
        <strain evidence="2 3">DSM 14698</strain>
    </source>
</reference>
<keyword evidence="1" id="KW-0472">Membrane</keyword>
<evidence type="ECO:0000256" key="1">
    <source>
        <dbReference type="SAM" id="Phobius"/>
    </source>
</evidence>
<keyword evidence="1" id="KW-0812">Transmembrane</keyword>